<dbReference type="STRING" id="1385512.N784_11995"/>
<name>A0A0A5G0T5_9BACI</name>
<protein>
    <submittedName>
        <fullName evidence="1">Uncharacterized protein</fullName>
    </submittedName>
</protein>
<comment type="caution">
    <text evidence="1">The sequence shown here is derived from an EMBL/GenBank/DDBJ whole genome shotgun (WGS) entry which is preliminary data.</text>
</comment>
<accession>A0A0A5G0T5</accession>
<dbReference type="Proteomes" id="UP000030401">
    <property type="component" value="Unassembled WGS sequence"/>
</dbReference>
<organism evidence="1 2">
    <name type="scientific">Pontibacillus litoralis JSM 072002</name>
    <dbReference type="NCBI Taxonomy" id="1385512"/>
    <lineage>
        <taxon>Bacteria</taxon>
        <taxon>Bacillati</taxon>
        <taxon>Bacillota</taxon>
        <taxon>Bacilli</taxon>
        <taxon>Bacillales</taxon>
        <taxon>Bacillaceae</taxon>
        <taxon>Pontibacillus</taxon>
    </lineage>
</organism>
<keyword evidence="2" id="KW-1185">Reference proteome</keyword>
<gene>
    <name evidence="1" type="ORF">N784_11995</name>
</gene>
<evidence type="ECO:0000313" key="1">
    <source>
        <dbReference type="EMBL" id="KGX84728.1"/>
    </source>
</evidence>
<evidence type="ECO:0000313" key="2">
    <source>
        <dbReference type="Proteomes" id="UP000030401"/>
    </source>
</evidence>
<proteinExistence type="predicted"/>
<dbReference type="EMBL" id="AVPG01000032">
    <property type="protein sequence ID" value="KGX84728.1"/>
    <property type="molecule type" value="Genomic_DNA"/>
</dbReference>
<sequence length="36" mass="4438">MHLSRFYAKRNDFFWNNDWTMVKSEGKDTERGINNE</sequence>
<reference evidence="1 2" key="1">
    <citation type="submission" date="2013-08" db="EMBL/GenBank/DDBJ databases">
        <authorList>
            <person name="Huang J."/>
            <person name="Wang G."/>
        </authorList>
    </citation>
    <scope>NUCLEOTIDE SEQUENCE [LARGE SCALE GENOMIC DNA]</scope>
    <source>
        <strain evidence="1 2">JSM 072002</strain>
    </source>
</reference>
<dbReference type="AlphaFoldDB" id="A0A0A5G0T5"/>